<dbReference type="OrthoDB" id="10063280at2759"/>
<dbReference type="PROSITE" id="PS50888">
    <property type="entry name" value="BHLH"/>
    <property type="match status" value="1"/>
</dbReference>
<dbReference type="PANTHER" id="PTHR19290:SF147">
    <property type="entry name" value="HELIX-LOOP-HELIX PROTEIN DELILAH"/>
    <property type="match status" value="1"/>
</dbReference>
<feature type="domain" description="BHLH" evidence="2">
    <location>
        <begin position="80"/>
        <end position="135"/>
    </location>
</feature>
<dbReference type="EMBL" id="LR900611">
    <property type="protein sequence ID" value="CAD7246305.1"/>
    <property type="molecule type" value="Genomic_DNA"/>
</dbReference>
<dbReference type="EMBL" id="CAJPEV010001094">
    <property type="protein sequence ID" value="CAG0890683.1"/>
    <property type="molecule type" value="Genomic_DNA"/>
</dbReference>
<dbReference type="SUPFAM" id="SSF47459">
    <property type="entry name" value="HLH, helix-loop-helix DNA-binding domain"/>
    <property type="match status" value="1"/>
</dbReference>
<keyword evidence="4" id="KW-1185">Reference proteome</keyword>
<dbReference type="InterPro" id="IPR036638">
    <property type="entry name" value="HLH_DNA-bd_sf"/>
</dbReference>
<dbReference type="GO" id="GO:0003700">
    <property type="term" value="F:DNA-binding transcription factor activity"/>
    <property type="evidence" value="ECO:0007669"/>
    <property type="project" value="TreeGrafter"/>
</dbReference>
<dbReference type="Proteomes" id="UP000677054">
    <property type="component" value="Unassembled WGS sequence"/>
</dbReference>
<dbReference type="GO" id="GO:0070888">
    <property type="term" value="F:E-box binding"/>
    <property type="evidence" value="ECO:0007669"/>
    <property type="project" value="TreeGrafter"/>
</dbReference>
<evidence type="ECO:0000259" key="2">
    <source>
        <dbReference type="PROSITE" id="PS50888"/>
    </source>
</evidence>
<evidence type="ECO:0000313" key="3">
    <source>
        <dbReference type="EMBL" id="CAD7246305.1"/>
    </source>
</evidence>
<feature type="region of interest" description="Disordered" evidence="1">
    <location>
        <begin position="140"/>
        <end position="182"/>
    </location>
</feature>
<feature type="compositionally biased region" description="Basic residues" evidence="1">
    <location>
        <begin position="61"/>
        <end position="72"/>
    </location>
</feature>
<feature type="compositionally biased region" description="Basic residues" evidence="1">
    <location>
        <begin position="165"/>
        <end position="176"/>
    </location>
</feature>
<dbReference type="CDD" id="cd11431">
    <property type="entry name" value="bHLH_TS_taxi_Dei"/>
    <property type="match status" value="1"/>
</dbReference>
<feature type="compositionally biased region" description="Basic and acidic residues" evidence="1">
    <location>
        <begin position="1"/>
        <end position="23"/>
    </location>
</feature>
<evidence type="ECO:0000313" key="4">
    <source>
        <dbReference type="Proteomes" id="UP000677054"/>
    </source>
</evidence>
<organism evidence="3">
    <name type="scientific">Darwinula stevensoni</name>
    <dbReference type="NCBI Taxonomy" id="69355"/>
    <lineage>
        <taxon>Eukaryota</taxon>
        <taxon>Metazoa</taxon>
        <taxon>Ecdysozoa</taxon>
        <taxon>Arthropoda</taxon>
        <taxon>Crustacea</taxon>
        <taxon>Oligostraca</taxon>
        <taxon>Ostracoda</taxon>
        <taxon>Podocopa</taxon>
        <taxon>Podocopida</taxon>
        <taxon>Darwinulocopina</taxon>
        <taxon>Darwinuloidea</taxon>
        <taxon>Darwinulidae</taxon>
        <taxon>Darwinula</taxon>
    </lineage>
</organism>
<sequence>MEENQKENEPQSEEQVLKCEKYSLRPRSILNRIETQERRKQQKQQQQQQEQEEPISPVKPKPSKKSSSRQRSRAPPLSKYRRKNANARERFRMKEINDGFEALRRAIPPFPAQKTDHKLTKITILRLAINYINALSDVLDSEDPGPETPTPTPPQPPPWTPQYLKTRRPVQSRTRTRLPQNASKTCWLSTRVTSVPMIS</sequence>
<dbReference type="Gene3D" id="4.10.280.10">
    <property type="entry name" value="Helix-loop-helix DNA-binding domain"/>
    <property type="match status" value="1"/>
</dbReference>
<dbReference type="GO" id="GO:0005634">
    <property type="term" value="C:nucleus"/>
    <property type="evidence" value="ECO:0007669"/>
    <property type="project" value="TreeGrafter"/>
</dbReference>
<proteinExistence type="predicted"/>
<dbReference type="Pfam" id="PF00010">
    <property type="entry name" value="HLH"/>
    <property type="match status" value="1"/>
</dbReference>
<dbReference type="InterPro" id="IPR050359">
    <property type="entry name" value="bHLH_transcription_factors"/>
</dbReference>
<feature type="compositionally biased region" description="Pro residues" evidence="1">
    <location>
        <begin position="146"/>
        <end position="160"/>
    </location>
</feature>
<evidence type="ECO:0000256" key="1">
    <source>
        <dbReference type="SAM" id="MobiDB-lite"/>
    </source>
</evidence>
<feature type="region of interest" description="Disordered" evidence="1">
    <location>
        <begin position="1"/>
        <end position="91"/>
    </location>
</feature>
<dbReference type="GO" id="GO:0009653">
    <property type="term" value="P:anatomical structure morphogenesis"/>
    <property type="evidence" value="ECO:0007669"/>
    <property type="project" value="TreeGrafter"/>
</dbReference>
<feature type="compositionally biased region" description="Low complexity" evidence="1">
    <location>
        <begin position="43"/>
        <end position="58"/>
    </location>
</feature>
<protein>
    <recommendedName>
        <fullName evidence="2">BHLH domain-containing protein</fullName>
    </recommendedName>
</protein>
<dbReference type="PANTHER" id="PTHR19290">
    <property type="entry name" value="BASIC HELIX-LOOP-HELIX PROTEIN NEUROGENIN-RELATED"/>
    <property type="match status" value="1"/>
</dbReference>
<dbReference type="GO" id="GO:0046983">
    <property type="term" value="F:protein dimerization activity"/>
    <property type="evidence" value="ECO:0007669"/>
    <property type="project" value="InterPro"/>
</dbReference>
<gene>
    <name evidence="3" type="ORF">DSTB1V02_LOCUS6156</name>
</gene>
<dbReference type="GO" id="GO:0045944">
    <property type="term" value="P:positive regulation of transcription by RNA polymerase II"/>
    <property type="evidence" value="ECO:0007669"/>
    <property type="project" value="TreeGrafter"/>
</dbReference>
<dbReference type="InterPro" id="IPR011598">
    <property type="entry name" value="bHLH_dom"/>
</dbReference>
<accession>A0A7R8X931</accession>
<dbReference type="SMART" id="SM00353">
    <property type="entry name" value="HLH"/>
    <property type="match status" value="1"/>
</dbReference>
<name>A0A7R8X931_9CRUS</name>
<reference evidence="3" key="1">
    <citation type="submission" date="2020-11" db="EMBL/GenBank/DDBJ databases">
        <authorList>
            <person name="Tran Van P."/>
        </authorList>
    </citation>
    <scope>NUCLEOTIDE SEQUENCE</scope>
</reference>
<dbReference type="AlphaFoldDB" id="A0A7R8X931"/>